<keyword evidence="1" id="KW-0175">Coiled coil</keyword>
<dbReference type="InterPro" id="IPR027417">
    <property type="entry name" value="P-loop_NTPase"/>
</dbReference>
<protein>
    <recommendedName>
        <fullName evidence="4">ATPase AAA-type core domain-containing protein</fullName>
    </recommendedName>
</protein>
<organism evidence="2 3">
    <name type="scientific">Fusarium floridanum</name>
    <dbReference type="NCBI Taxonomy" id="1325733"/>
    <lineage>
        <taxon>Eukaryota</taxon>
        <taxon>Fungi</taxon>
        <taxon>Dikarya</taxon>
        <taxon>Ascomycota</taxon>
        <taxon>Pezizomycotina</taxon>
        <taxon>Sordariomycetes</taxon>
        <taxon>Hypocreomycetidae</taxon>
        <taxon>Hypocreales</taxon>
        <taxon>Nectriaceae</taxon>
        <taxon>Fusarium</taxon>
        <taxon>Fusarium solani species complex</taxon>
    </lineage>
</organism>
<dbReference type="AlphaFoldDB" id="A0A428QH47"/>
<dbReference type="Proteomes" id="UP000287972">
    <property type="component" value="Unassembled WGS sequence"/>
</dbReference>
<evidence type="ECO:0008006" key="4">
    <source>
        <dbReference type="Google" id="ProtNLM"/>
    </source>
</evidence>
<evidence type="ECO:0000256" key="1">
    <source>
        <dbReference type="SAM" id="Coils"/>
    </source>
</evidence>
<keyword evidence="3" id="KW-1185">Reference proteome</keyword>
<gene>
    <name evidence="2" type="ORF">CEP51_013125</name>
</gene>
<evidence type="ECO:0000313" key="3">
    <source>
        <dbReference type="Proteomes" id="UP000287972"/>
    </source>
</evidence>
<comment type="caution">
    <text evidence="2">The sequence shown here is derived from an EMBL/GenBank/DDBJ whole genome shotgun (WGS) entry which is preliminary data.</text>
</comment>
<proteinExistence type="predicted"/>
<accession>A0A428QH47</accession>
<dbReference type="SUPFAM" id="SSF52540">
    <property type="entry name" value="P-loop containing nucleoside triphosphate hydrolases"/>
    <property type="match status" value="1"/>
</dbReference>
<reference evidence="2 3" key="1">
    <citation type="submission" date="2017-06" db="EMBL/GenBank/DDBJ databases">
        <title>Comparative genomic analysis of Ambrosia Fusariam Clade fungi.</title>
        <authorList>
            <person name="Stajich J.E."/>
            <person name="Carrillo J."/>
            <person name="Kijimoto T."/>
            <person name="Eskalen A."/>
            <person name="O'Donnell K."/>
            <person name="Kasson M."/>
        </authorList>
    </citation>
    <scope>NUCLEOTIDE SEQUENCE [LARGE SCALE GENOMIC DNA]</scope>
    <source>
        <strain evidence="2 3">NRRL62606</strain>
    </source>
</reference>
<sequence length="978" mass="109612">MAQGLPEINGWRLFNERHGQNETLPGTYYVQAANADVAVNQDEPEHRSAFWFNIGQELNKHDIRRLTTLQLMSRSRNESLVNENEAGSGSWFEIAICGEDGQTAKKLPNGQTLSWLSHSNWFRNPNNGNEWCRGRMFTKDDEIFKHLKAGDVISVRVSASPGHRNQTDVGYLIFGFGDGPTMYRTPKFRQGDAPLISVHAKRRQECLMIPADDFSTVLKANIVPGGVDLMDRLLEPLDNDWAVQCHPLGPVNHAAAVSPNFDAAIEVIKSKEKDPTPQMEVVRQFEIKGPGQNQPNNPAQQPQGTPKIIVWDDSEVNKDVAAQDPNAKILIYQMHAPLWSSRLWDQALDHARRERDAVGSDLDRSTIVVIDADDLRTDGIRISRGISWEKTMEDFNAKIDRIHEKMVENIDDNAQKKEVLSLVRKHVHLLVRCGYEGVLHLRPVQEDEQHQFVFHMVPNMAEGDLLRPYRGRMSGIHLAFVAGLAASLVRQPRAHLFRRARTQIGLAIELAIVWSHRFATTGFCKDDDGNLSYPEAKDINNYKTTKTKVIYGDQSKVDPNGRWSLFSLLEESRHSVAAEVVKLGTERVEVSIPSAKFGKVQTADRIEIEGYRSTAAVIHEYLNNKSKKPLSIAVFGQPGAGKSFGIKEVIKAVLKRDKEWEPIEANLSQFLQYSDLVRVFDKVRDTALKGETPVVLFDEFDSSFNGDLGWLKYFLAPMQDGEFMDSGFVRPIGPAIFIFIGGTSSSFREFKYGKPVADAEEVAADRGAIWKAAVDKRDALEAAGANVAAGADIAAANAAVEAARIQMAATKDNASDLLNQAIQNPDEVAAKAKQPDFISRLSAHINVKGPNTRGNHDKMFVMRRAMLLQGQLQKHYKTDVKNIQVHESVLNALLKHKEFPNGTRSIELILQSSRLSGRRRFEPSDLASDEQLSMHVGDVGDFFRLIDNSPIVLQRIRPVDIDLYNKIMWVSMGKERDD</sequence>
<name>A0A428QH47_9HYPO</name>
<evidence type="ECO:0000313" key="2">
    <source>
        <dbReference type="EMBL" id="RSL64624.1"/>
    </source>
</evidence>
<dbReference type="EMBL" id="NKCL01000526">
    <property type="protein sequence ID" value="RSL64624.1"/>
    <property type="molecule type" value="Genomic_DNA"/>
</dbReference>
<feature type="coiled-coil region" evidence="1">
    <location>
        <begin position="793"/>
        <end position="820"/>
    </location>
</feature>